<dbReference type="EMBL" id="CP007142">
    <property type="protein sequence ID" value="AJQ95659.1"/>
    <property type="molecule type" value="Genomic_DNA"/>
</dbReference>
<organism evidence="1 2">
    <name type="scientific">Gynuella sunshinyii YC6258</name>
    <dbReference type="NCBI Taxonomy" id="1445510"/>
    <lineage>
        <taxon>Bacteria</taxon>
        <taxon>Pseudomonadati</taxon>
        <taxon>Pseudomonadota</taxon>
        <taxon>Gammaproteobacteria</taxon>
        <taxon>Oceanospirillales</taxon>
        <taxon>Saccharospirillaceae</taxon>
        <taxon>Gynuella</taxon>
    </lineage>
</organism>
<name>A0A0C5VZ05_9GAMM</name>
<accession>A0A0C5VZ05</accession>
<dbReference type="KEGG" id="gsn:YC6258_03623"/>
<gene>
    <name evidence="1" type="ORF">YC6258_03623</name>
</gene>
<dbReference type="AlphaFoldDB" id="A0A0C5VZ05"/>
<dbReference type="HOGENOM" id="CLU_2355779_0_0_6"/>
<proteinExistence type="predicted"/>
<evidence type="ECO:0000313" key="2">
    <source>
        <dbReference type="Proteomes" id="UP000032266"/>
    </source>
</evidence>
<evidence type="ECO:0000313" key="1">
    <source>
        <dbReference type="EMBL" id="AJQ95659.1"/>
    </source>
</evidence>
<sequence>MVVASFLIIAAVGYFGLGAIDEYIDRKSGVVVEETLSDNTINHLKALSEVQMLLKSGEVTQANAKLSESVETLVYILQNNCNLPKCHEALRNYEHN</sequence>
<reference evidence="1 2" key="1">
    <citation type="submission" date="2014-01" db="EMBL/GenBank/DDBJ databases">
        <title>Full genme sequencing of cellulolytic bacterium Gynuella sunshinyii YC6258T gen. nov., sp. nov.</title>
        <authorList>
            <person name="Khan H."/>
            <person name="Chung E.J."/>
            <person name="Chung Y.R."/>
        </authorList>
    </citation>
    <scope>NUCLEOTIDE SEQUENCE [LARGE SCALE GENOMIC DNA]</scope>
    <source>
        <strain evidence="1 2">YC6258</strain>
    </source>
</reference>
<protein>
    <submittedName>
        <fullName evidence="1">Uncharacterized protein</fullName>
    </submittedName>
</protein>
<keyword evidence="2" id="KW-1185">Reference proteome</keyword>
<dbReference type="Proteomes" id="UP000032266">
    <property type="component" value="Chromosome"/>
</dbReference>